<comment type="function">
    <text evidence="16">Catalyzes the phosphorylation of pantothenate (Pan), the first step in CoA biosynthesis.</text>
</comment>
<keyword evidence="7 16" id="KW-0963">Cytoplasm</keyword>
<evidence type="ECO:0000256" key="5">
    <source>
        <dbReference type="ARBA" id="ARBA00011738"/>
    </source>
</evidence>
<dbReference type="SUPFAM" id="SSF53067">
    <property type="entry name" value="Actin-like ATPase domain"/>
    <property type="match status" value="2"/>
</dbReference>
<evidence type="ECO:0000256" key="1">
    <source>
        <dbReference type="ARBA" id="ARBA00001206"/>
    </source>
</evidence>
<feature type="binding site" evidence="16">
    <location>
        <begin position="6"/>
        <end position="13"/>
    </location>
    <ligand>
        <name>ATP</name>
        <dbReference type="ChEBI" id="CHEBI:30616"/>
    </ligand>
</feature>
<comment type="cofactor">
    <cofactor evidence="16">
        <name>NH4(+)</name>
        <dbReference type="ChEBI" id="CHEBI:28938"/>
    </cofactor>
    <cofactor evidence="16">
        <name>K(+)</name>
        <dbReference type="ChEBI" id="CHEBI:29103"/>
    </cofactor>
    <text evidence="16">A monovalent cation. Ammonium or potassium.</text>
</comment>
<comment type="caution">
    <text evidence="17">The sequence shown here is derived from an EMBL/GenBank/DDBJ whole genome shotgun (WGS) entry which is preliminary data.</text>
</comment>
<dbReference type="InterPro" id="IPR004619">
    <property type="entry name" value="Type_III_PanK"/>
</dbReference>
<keyword evidence="16" id="KW-0479">Metal-binding</keyword>
<evidence type="ECO:0000256" key="14">
    <source>
        <dbReference type="ARBA" id="ARBA00038036"/>
    </source>
</evidence>
<evidence type="ECO:0000256" key="13">
    <source>
        <dbReference type="ARBA" id="ARBA00022993"/>
    </source>
</evidence>
<evidence type="ECO:0000256" key="8">
    <source>
        <dbReference type="ARBA" id="ARBA00022679"/>
    </source>
</evidence>
<keyword evidence="18" id="KW-1185">Reference proteome</keyword>
<dbReference type="HAMAP" id="MF_01274">
    <property type="entry name" value="Pantothen_kinase_3"/>
    <property type="match status" value="1"/>
</dbReference>
<comment type="similarity">
    <text evidence="14 16">Belongs to the type III pantothenate kinase family.</text>
</comment>
<dbReference type="InterPro" id="IPR043129">
    <property type="entry name" value="ATPase_NBD"/>
</dbReference>
<dbReference type="PANTHER" id="PTHR34265">
    <property type="entry name" value="TYPE III PANTOTHENATE KINASE"/>
    <property type="match status" value="1"/>
</dbReference>
<comment type="subunit">
    <text evidence="5 16">Homodimer.</text>
</comment>
<evidence type="ECO:0000256" key="11">
    <source>
        <dbReference type="ARBA" id="ARBA00022840"/>
    </source>
</evidence>
<dbReference type="NCBIfam" id="TIGR00671">
    <property type="entry name" value="baf"/>
    <property type="match status" value="1"/>
</dbReference>
<evidence type="ECO:0000256" key="12">
    <source>
        <dbReference type="ARBA" id="ARBA00022958"/>
    </source>
</evidence>
<proteinExistence type="inferred from homology"/>
<dbReference type="CDD" id="cd24015">
    <property type="entry name" value="ASKHA_NBD_PanK-III"/>
    <property type="match status" value="1"/>
</dbReference>
<feature type="binding site" evidence="16">
    <location>
        <position position="119"/>
    </location>
    <ligand>
        <name>ATP</name>
        <dbReference type="ChEBI" id="CHEBI:30616"/>
    </ligand>
</feature>
<reference evidence="17" key="1">
    <citation type="submission" date="2024-05" db="EMBL/GenBank/DDBJ databases">
        <authorList>
            <person name="Jung D.-H."/>
        </authorList>
    </citation>
    <scope>NUCLEOTIDE SEQUENCE</scope>
    <source>
        <strain evidence="17">JA-25</strain>
    </source>
</reference>
<keyword evidence="8 16" id="KW-0808">Transferase</keyword>
<dbReference type="EMBL" id="WAEL01000001">
    <property type="protein sequence ID" value="NID09138.1"/>
    <property type="molecule type" value="Genomic_DNA"/>
</dbReference>
<evidence type="ECO:0000256" key="15">
    <source>
        <dbReference type="ARBA" id="ARBA00040883"/>
    </source>
</evidence>
<gene>
    <name evidence="16" type="primary">coaX</name>
    <name evidence="17" type="ORF">F7231_03055</name>
</gene>
<evidence type="ECO:0000256" key="3">
    <source>
        <dbReference type="ARBA" id="ARBA00004496"/>
    </source>
</evidence>
<dbReference type="RefSeq" id="WP_166690851.1">
    <property type="nucleotide sequence ID" value="NZ_WAEL01000001.1"/>
</dbReference>
<evidence type="ECO:0000256" key="2">
    <source>
        <dbReference type="ARBA" id="ARBA00001958"/>
    </source>
</evidence>
<dbReference type="EC" id="2.7.1.33" evidence="6 16"/>
<feature type="binding site" evidence="16">
    <location>
        <position position="175"/>
    </location>
    <ligand>
        <name>substrate</name>
    </ligand>
</feature>
<keyword evidence="11 16" id="KW-0067">ATP-binding</keyword>
<organism evidence="17 18">
    <name type="scientific">Fibrivirga algicola</name>
    <dbReference type="NCBI Taxonomy" id="2950420"/>
    <lineage>
        <taxon>Bacteria</taxon>
        <taxon>Pseudomonadati</taxon>
        <taxon>Bacteroidota</taxon>
        <taxon>Cytophagia</taxon>
        <taxon>Cytophagales</taxon>
        <taxon>Spirosomataceae</taxon>
        <taxon>Fibrivirga</taxon>
    </lineage>
</organism>
<feature type="binding site" evidence="16">
    <location>
        <begin position="93"/>
        <end position="96"/>
    </location>
    <ligand>
        <name>substrate</name>
    </ligand>
</feature>
<comment type="cofactor">
    <cofactor evidence="2">
        <name>K(+)</name>
        <dbReference type="ChEBI" id="CHEBI:29103"/>
    </cofactor>
</comment>
<dbReference type="Gene3D" id="3.30.420.40">
    <property type="match status" value="2"/>
</dbReference>
<keyword evidence="12 16" id="KW-0630">Potassium</keyword>
<protein>
    <recommendedName>
        <fullName evidence="15 16">Type III pantothenate kinase</fullName>
        <ecNumber evidence="6 16">2.7.1.33</ecNumber>
    </recommendedName>
    <alternativeName>
        <fullName evidence="16">PanK-III</fullName>
    </alternativeName>
    <alternativeName>
        <fullName evidence="16">Pantothenic acid kinase</fullName>
    </alternativeName>
</protein>
<feature type="binding site" evidence="16">
    <location>
        <position position="86"/>
    </location>
    <ligand>
        <name>substrate</name>
    </ligand>
</feature>
<keyword evidence="9 16" id="KW-0547">Nucleotide-binding</keyword>
<keyword evidence="10 16" id="KW-0418">Kinase</keyword>
<evidence type="ECO:0000313" key="18">
    <source>
        <dbReference type="Proteomes" id="UP000606008"/>
    </source>
</evidence>
<keyword evidence="13 16" id="KW-0173">Coenzyme A biosynthesis</keyword>
<evidence type="ECO:0000256" key="6">
    <source>
        <dbReference type="ARBA" id="ARBA00012102"/>
    </source>
</evidence>
<evidence type="ECO:0000313" key="17">
    <source>
        <dbReference type="EMBL" id="NID09138.1"/>
    </source>
</evidence>
<dbReference type="Pfam" id="PF03309">
    <property type="entry name" value="Pan_kinase"/>
    <property type="match status" value="1"/>
</dbReference>
<evidence type="ECO:0000256" key="16">
    <source>
        <dbReference type="HAMAP-Rule" id="MF_01274"/>
    </source>
</evidence>
<dbReference type="Proteomes" id="UP000606008">
    <property type="component" value="Unassembled WGS sequence"/>
</dbReference>
<evidence type="ECO:0000256" key="9">
    <source>
        <dbReference type="ARBA" id="ARBA00022741"/>
    </source>
</evidence>
<accession>A0ABX0QEI0</accession>
<feature type="binding site" evidence="16">
    <location>
        <position position="116"/>
    </location>
    <ligand>
        <name>K(+)</name>
        <dbReference type="ChEBI" id="CHEBI:29103"/>
    </ligand>
</feature>
<sequence>MNLSIDWGNTRIKAGWFEGNNLVETTRYASAEALRAAVVHTPPRYVIASSTSRLVSELRQLLDEFDGGANWLLMSPDLAIPIQNNYETPRTLGADRLAAAVGASDLFPGQDCLILDLGTCITADFLSATGCFQGGLISPGLRMRLQAMHAFTARLPQIDNVPDLTDWPPLTARNTREALLSGAMNGMALELAGIIDEYTNLHPALRVIVCGGDGPLFINRLKPGIFAVPELVLQGLNRILLTHTQP</sequence>
<evidence type="ECO:0000256" key="7">
    <source>
        <dbReference type="ARBA" id="ARBA00022490"/>
    </source>
</evidence>
<comment type="pathway">
    <text evidence="4 16">Cofactor biosynthesis; coenzyme A biosynthesis; CoA from (R)-pantothenate: step 1/5.</text>
</comment>
<evidence type="ECO:0000256" key="10">
    <source>
        <dbReference type="ARBA" id="ARBA00022777"/>
    </source>
</evidence>
<feature type="active site" description="Proton acceptor" evidence="16">
    <location>
        <position position="95"/>
    </location>
</feature>
<dbReference type="GO" id="GO:0016301">
    <property type="term" value="F:kinase activity"/>
    <property type="evidence" value="ECO:0007669"/>
    <property type="project" value="UniProtKB-KW"/>
</dbReference>
<comment type="catalytic activity">
    <reaction evidence="1 16">
        <text>(R)-pantothenate + ATP = (R)-4'-phosphopantothenate + ADP + H(+)</text>
        <dbReference type="Rhea" id="RHEA:16373"/>
        <dbReference type="ChEBI" id="CHEBI:10986"/>
        <dbReference type="ChEBI" id="CHEBI:15378"/>
        <dbReference type="ChEBI" id="CHEBI:29032"/>
        <dbReference type="ChEBI" id="CHEBI:30616"/>
        <dbReference type="ChEBI" id="CHEBI:456216"/>
        <dbReference type="EC" id="2.7.1.33"/>
    </reaction>
</comment>
<name>A0ABX0QEI0_9BACT</name>
<evidence type="ECO:0000256" key="4">
    <source>
        <dbReference type="ARBA" id="ARBA00005225"/>
    </source>
</evidence>
<comment type="subcellular location">
    <subcellularLocation>
        <location evidence="3 16">Cytoplasm</location>
    </subcellularLocation>
</comment>
<dbReference type="PANTHER" id="PTHR34265:SF1">
    <property type="entry name" value="TYPE III PANTOTHENATE KINASE"/>
    <property type="match status" value="1"/>
</dbReference>